<proteinExistence type="predicted"/>
<gene>
    <name evidence="4" type="ORF">SAMN04488129_10583</name>
</gene>
<dbReference type="EMBL" id="FOBC01000005">
    <property type="protein sequence ID" value="SEK89690.1"/>
    <property type="molecule type" value="Genomic_DNA"/>
</dbReference>
<organism evidence="4 5">
    <name type="scientific">Halomonas daqiaonensis</name>
    <dbReference type="NCBI Taxonomy" id="650850"/>
    <lineage>
        <taxon>Bacteria</taxon>
        <taxon>Pseudomonadati</taxon>
        <taxon>Pseudomonadota</taxon>
        <taxon>Gammaproteobacteria</taxon>
        <taxon>Oceanospirillales</taxon>
        <taxon>Halomonadaceae</taxon>
        <taxon>Halomonas</taxon>
    </lineage>
</organism>
<dbReference type="AlphaFoldDB" id="A0A1H7KT26"/>
<reference evidence="5" key="1">
    <citation type="submission" date="2016-10" db="EMBL/GenBank/DDBJ databases">
        <authorList>
            <person name="Varghese N."/>
            <person name="Submissions S."/>
        </authorList>
    </citation>
    <scope>NUCLEOTIDE SEQUENCE [LARGE SCALE GENOMIC DNA]</scope>
    <source>
        <strain evidence="5">CGMCC 1.9150</strain>
    </source>
</reference>
<dbReference type="Pfam" id="PF07228">
    <property type="entry name" value="SpoIIE"/>
    <property type="match status" value="1"/>
</dbReference>
<feature type="domain" description="PPM-type phosphatase" evidence="3">
    <location>
        <begin position="170"/>
        <end position="398"/>
    </location>
</feature>
<dbReference type="OrthoDB" id="6399952at2"/>
<dbReference type="GO" id="GO:0016791">
    <property type="term" value="F:phosphatase activity"/>
    <property type="evidence" value="ECO:0007669"/>
    <property type="project" value="TreeGrafter"/>
</dbReference>
<dbReference type="PANTHER" id="PTHR43156:SF2">
    <property type="entry name" value="STAGE II SPORULATION PROTEIN E"/>
    <property type="match status" value="1"/>
</dbReference>
<dbReference type="SUPFAM" id="SSF52172">
    <property type="entry name" value="CheY-like"/>
    <property type="match status" value="1"/>
</dbReference>
<evidence type="ECO:0000313" key="4">
    <source>
        <dbReference type="EMBL" id="SEK89690.1"/>
    </source>
</evidence>
<evidence type="ECO:0000259" key="3">
    <source>
        <dbReference type="SMART" id="SM00331"/>
    </source>
</evidence>
<dbReference type="SMART" id="SM00331">
    <property type="entry name" value="PP2C_SIG"/>
    <property type="match status" value="1"/>
</dbReference>
<keyword evidence="5" id="KW-1185">Reference proteome</keyword>
<sequence length="404" mass="44908">MPPAKHLIGVIDVPGAERDALAETIARDGLAVYAADSIEALPLETALVVAHSRAVPSADWTRLAEYLPTLVVSDERQDADLLRAVDAGLVDYIIDPLRHGSLLRRMIGKAIEVHRLAAEREHDRARLAKLNEDLEELNESLETHLAMLRLDQQAGGQIQRKLLPLRPQTLNDVTYDYWLAPSLYLSGDFLDFQAYDERYSLFYFADVSGHGASSAFVTVLLKYLSNHWQHEWNGEHPEALAPRWLAALNRELLDAGIGKHATLFVGVIDHQRRYLHYSLGAQLPMPLLVTDGKVTSLPGEGMPVGLFPGVDYPWLGCELPENFRLWLCSDGILECLPGDTLDMRLRELERRVLASDTLEDLRGSLALGVMADDDESVAENAPGHEELPDDLTIMMLSGFGNDKP</sequence>
<accession>A0A1H7KT26</accession>
<dbReference type="Gene3D" id="3.60.40.10">
    <property type="entry name" value="PPM-type phosphatase domain"/>
    <property type="match status" value="1"/>
</dbReference>
<dbReference type="InterPro" id="IPR052016">
    <property type="entry name" value="Bact_Sigma-Reg"/>
</dbReference>
<keyword evidence="2" id="KW-0175">Coiled coil</keyword>
<name>A0A1H7KT26_9GAMM</name>
<dbReference type="InterPro" id="IPR001932">
    <property type="entry name" value="PPM-type_phosphatase-like_dom"/>
</dbReference>
<dbReference type="SUPFAM" id="SSF81606">
    <property type="entry name" value="PP2C-like"/>
    <property type="match status" value="1"/>
</dbReference>
<dbReference type="Proteomes" id="UP000198807">
    <property type="component" value="Unassembled WGS sequence"/>
</dbReference>
<feature type="coiled-coil region" evidence="2">
    <location>
        <begin position="113"/>
        <end position="151"/>
    </location>
</feature>
<dbReference type="PANTHER" id="PTHR43156">
    <property type="entry name" value="STAGE II SPORULATION PROTEIN E-RELATED"/>
    <property type="match status" value="1"/>
</dbReference>
<dbReference type="STRING" id="650850.SAMN04488129_10583"/>
<evidence type="ECO:0000256" key="2">
    <source>
        <dbReference type="SAM" id="Coils"/>
    </source>
</evidence>
<dbReference type="InterPro" id="IPR011006">
    <property type="entry name" value="CheY-like_superfamily"/>
</dbReference>
<keyword evidence="1" id="KW-0378">Hydrolase</keyword>
<evidence type="ECO:0000313" key="5">
    <source>
        <dbReference type="Proteomes" id="UP000198807"/>
    </source>
</evidence>
<evidence type="ECO:0000256" key="1">
    <source>
        <dbReference type="ARBA" id="ARBA00022801"/>
    </source>
</evidence>
<dbReference type="RefSeq" id="WP_089711368.1">
    <property type="nucleotide sequence ID" value="NZ_FOBC01000005.1"/>
</dbReference>
<dbReference type="InterPro" id="IPR036457">
    <property type="entry name" value="PPM-type-like_dom_sf"/>
</dbReference>
<protein>
    <submittedName>
        <fullName evidence="4">Serine phosphatase RsbU, regulator of sigma subunit</fullName>
    </submittedName>
</protein>